<dbReference type="EMBL" id="JAEAOA010000614">
    <property type="protein sequence ID" value="KAK3611148.1"/>
    <property type="molecule type" value="Genomic_DNA"/>
</dbReference>
<proteinExistence type="predicted"/>
<dbReference type="Proteomes" id="UP001195483">
    <property type="component" value="Unassembled WGS sequence"/>
</dbReference>
<dbReference type="AlphaFoldDB" id="A0AAE0TJK1"/>
<evidence type="ECO:0000259" key="3">
    <source>
        <dbReference type="PROSITE" id="PS51252"/>
    </source>
</evidence>
<organism evidence="4 5">
    <name type="scientific">Potamilus streckersoni</name>
    <dbReference type="NCBI Taxonomy" id="2493646"/>
    <lineage>
        <taxon>Eukaryota</taxon>
        <taxon>Metazoa</taxon>
        <taxon>Spiralia</taxon>
        <taxon>Lophotrochozoa</taxon>
        <taxon>Mollusca</taxon>
        <taxon>Bivalvia</taxon>
        <taxon>Autobranchia</taxon>
        <taxon>Heteroconchia</taxon>
        <taxon>Palaeoheterodonta</taxon>
        <taxon>Unionida</taxon>
        <taxon>Unionoidea</taxon>
        <taxon>Unionidae</taxon>
        <taxon>Ambleminae</taxon>
        <taxon>Lampsilini</taxon>
        <taxon>Potamilus</taxon>
    </lineage>
</organism>
<dbReference type="InterPro" id="IPR011061">
    <property type="entry name" value="Hirudin/antistatin"/>
</dbReference>
<evidence type="ECO:0000313" key="4">
    <source>
        <dbReference type="EMBL" id="KAK3611148.1"/>
    </source>
</evidence>
<dbReference type="Gene3D" id="2.10.22.10">
    <property type="entry name" value="Antistasin, domain 1"/>
    <property type="match status" value="1"/>
</dbReference>
<name>A0AAE0TJK1_9BIVA</name>
<evidence type="ECO:0000256" key="2">
    <source>
        <dbReference type="ARBA" id="ARBA00022900"/>
    </source>
</evidence>
<dbReference type="PROSITE" id="PS51252">
    <property type="entry name" value="ANTISTASIN"/>
    <property type="match status" value="1"/>
</dbReference>
<keyword evidence="5" id="KW-1185">Reference proteome</keyword>
<gene>
    <name evidence="4" type="ORF">CHS0354_009613</name>
</gene>
<dbReference type="Pfam" id="PF02822">
    <property type="entry name" value="Antistasin"/>
    <property type="match status" value="1"/>
</dbReference>
<dbReference type="SUPFAM" id="SSF57262">
    <property type="entry name" value="Leech antihemostatic proteins"/>
    <property type="match status" value="1"/>
</dbReference>
<reference evidence="4" key="2">
    <citation type="journal article" date="2021" name="Genome Biol. Evol.">
        <title>Developing a high-quality reference genome for a parasitic bivalve with doubly uniparental inheritance (Bivalvia: Unionida).</title>
        <authorList>
            <person name="Smith C.H."/>
        </authorList>
    </citation>
    <scope>NUCLEOTIDE SEQUENCE</scope>
    <source>
        <strain evidence="4">CHS0354</strain>
        <tissue evidence="4">Mantle</tissue>
    </source>
</reference>
<reference evidence="4" key="3">
    <citation type="submission" date="2023-05" db="EMBL/GenBank/DDBJ databases">
        <authorList>
            <person name="Smith C.H."/>
        </authorList>
    </citation>
    <scope>NUCLEOTIDE SEQUENCE</scope>
    <source>
        <strain evidence="4">CHS0354</strain>
        <tissue evidence="4">Mantle</tissue>
    </source>
</reference>
<comment type="caution">
    <text evidence="4">The sequence shown here is derived from an EMBL/GenBank/DDBJ whole genome shotgun (WGS) entry which is preliminary data.</text>
</comment>
<dbReference type="InterPro" id="IPR004094">
    <property type="entry name" value="Antistasin-like"/>
</dbReference>
<evidence type="ECO:0000256" key="1">
    <source>
        <dbReference type="ARBA" id="ARBA00022690"/>
    </source>
</evidence>
<accession>A0AAE0TJK1</accession>
<dbReference type="GO" id="GO:0004867">
    <property type="term" value="F:serine-type endopeptidase inhibitor activity"/>
    <property type="evidence" value="ECO:0007669"/>
    <property type="project" value="UniProtKB-KW"/>
</dbReference>
<feature type="domain" description="Antistasin-like" evidence="3">
    <location>
        <begin position="118"/>
        <end position="144"/>
    </location>
</feature>
<evidence type="ECO:0000313" key="5">
    <source>
        <dbReference type="Proteomes" id="UP001195483"/>
    </source>
</evidence>
<reference evidence="4" key="1">
    <citation type="journal article" date="2021" name="Genome Biol. Evol.">
        <title>A High-Quality Reference Genome for a Parasitic Bivalve with Doubly Uniparental Inheritance (Bivalvia: Unionida).</title>
        <authorList>
            <person name="Smith C.H."/>
        </authorList>
    </citation>
    <scope>NUCLEOTIDE SEQUENCE</scope>
    <source>
        <strain evidence="4">CHS0354</strain>
    </source>
</reference>
<protein>
    <recommendedName>
        <fullName evidence="3">Antistasin-like domain-containing protein</fullName>
    </recommendedName>
</protein>
<keyword evidence="1" id="KW-0646">Protease inhibitor</keyword>
<sequence length="152" mass="16069">MRAQQTAKKEVTTLSSYMTSAQSQATTQQQTTGQTSVQTTPIVNILSTSSLPPQTSPSIITQTAASSNTPSFTVQSTVGYKTTIFDTKLPVVATTPQPSGGLSTSTRATTTTMTAFQCPGVFNCTKDCYTGYKMDNNSCPLCECAPMPTDLP</sequence>
<keyword evidence="2" id="KW-0722">Serine protease inhibitor</keyword>